<dbReference type="GO" id="GO:0003779">
    <property type="term" value="F:actin binding"/>
    <property type="evidence" value="ECO:0007669"/>
    <property type="project" value="TreeGrafter"/>
</dbReference>
<keyword evidence="1" id="KW-0479">Metal-binding</keyword>
<evidence type="ECO:0000256" key="2">
    <source>
        <dbReference type="ARBA" id="ARBA00022833"/>
    </source>
</evidence>
<evidence type="ECO:0000256" key="3">
    <source>
        <dbReference type="SAM" id="MobiDB-lite"/>
    </source>
</evidence>
<dbReference type="PANTHER" id="PTHR14555:SF1">
    <property type="entry name" value="MELANOPHILIN"/>
    <property type="match status" value="1"/>
</dbReference>
<dbReference type="Ensembl" id="ENSCWAT00000029303.1">
    <property type="protein sequence ID" value="ENSCWAP00000027037.1"/>
    <property type="gene ID" value="ENSCWAG00000020424.1"/>
</dbReference>
<feature type="compositionally biased region" description="Polar residues" evidence="3">
    <location>
        <begin position="87"/>
        <end position="102"/>
    </location>
</feature>
<dbReference type="Proteomes" id="UP000694540">
    <property type="component" value="Unplaced"/>
</dbReference>
<evidence type="ECO:0000313" key="5">
    <source>
        <dbReference type="Ensembl" id="ENSCWAP00000027037.1"/>
    </source>
</evidence>
<evidence type="ECO:0000313" key="6">
    <source>
        <dbReference type="Proteomes" id="UP000694540"/>
    </source>
</evidence>
<feature type="region of interest" description="Disordered" evidence="3">
    <location>
        <begin position="74"/>
        <end position="136"/>
    </location>
</feature>
<feature type="compositionally biased region" description="Basic and acidic residues" evidence="3">
    <location>
        <begin position="367"/>
        <end position="376"/>
    </location>
</feature>
<dbReference type="GO" id="GO:0008270">
    <property type="term" value="F:zinc ion binding"/>
    <property type="evidence" value="ECO:0007669"/>
    <property type="project" value="UniProtKB-KW"/>
</dbReference>
<evidence type="ECO:0000259" key="4">
    <source>
        <dbReference type="Pfam" id="PF04698"/>
    </source>
</evidence>
<proteinExistence type="predicted"/>
<dbReference type="Pfam" id="PF04698">
    <property type="entry name" value="Rab_eff_C"/>
    <property type="match status" value="1"/>
</dbReference>
<dbReference type="GeneTree" id="ENSGT00950000183138"/>
<name>A0A8C3YR01_9CETA</name>
<dbReference type="GO" id="GO:0017022">
    <property type="term" value="F:myosin binding"/>
    <property type="evidence" value="ECO:0007669"/>
    <property type="project" value="TreeGrafter"/>
</dbReference>
<feature type="domain" description="Rab effector MyRIP/Melanophilin" evidence="4">
    <location>
        <begin position="296"/>
        <end position="345"/>
    </location>
</feature>
<reference evidence="5" key="2">
    <citation type="submission" date="2025-09" db="UniProtKB">
        <authorList>
            <consortium name="Ensembl"/>
        </authorList>
    </citation>
    <scope>IDENTIFICATION</scope>
</reference>
<feature type="region of interest" description="Disordered" evidence="3">
    <location>
        <begin position="229"/>
        <end position="426"/>
    </location>
</feature>
<feature type="compositionally biased region" description="Basic and acidic residues" evidence="3">
    <location>
        <begin position="19"/>
        <end position="32"/>
    </location>
</feature>
<dbReference type="InterPro" id="IPR006788">
    <property type="entry name" value="Myrip/Melanophilin"/>
</dbReference>
<keyword evidence="1" id="KW-0863">Zinc-finger</keyword>
<protein>
    <recommendedName>
        <fullName evidence="4">Rab effector MyRIP/Melanophilin domain-containing protein</fullName>
    </recommendedName>
</protein>
<feature type="region of interest" description="Disordered" evidence="3">
    <location>
        <begin position="18"/>
        <end position="58"/>
    </location>
</feature>
<dbReference type="GO" id="GO:0030864">
    <property type="term" value="C:cortical actin cytoskeleton"/>
    <property type="evidence" value="ECO:0007669"/>
    <property type="project" value="TreeGrafter"/>
</dbReference>
<feature type="region of interest" description="Disordered" evidence="3">
    <location>
        <begin position="188"/>
        <end position="217"/>
    </location>
</feature>
<keyword evidence="2" id="KW-0862">Zinc</keyword>
<sequence>FFSVFLVIKTGQVTPRVFGRGDGREGELDGRPLDMTGSLGPNRQVRTAASGKQPSCNEKTKRLLRVHSLDLEVDSDDSAPSCGHAPSLSSVPAATASRQTLTGEPCAEGTSSHEPDARASGCRPQPEEQTGSLPPAGPDALAKLCLPGEFCSVALGVTATPGSVRSEQLRQQYLADVDTSDEEVIGAQRVSSHRSRQRGLPSSESQCPAGAEPTDADVQEAALKRKLEELTRRVSDHGASSTEEEEGRDEGAALDGSTSIRGLPRPAVCPAAGPAPRWEKGPRGPQDPAQPKRSPDEELSELEDRVATTASEVRQTESEVSDIESRIAALRAAGLAVKPSGKARGKSNLPVFLPRLAGKHGQTPKDPSAHPSDEVKVCVPPSELQRRKRVKDWPGSFRSSAYRGSLTQRNPNGRKANTSHSFAVSL</sequence>
<accession>A0A8C3YR01</accession>
<organism evidence="5 6">
    <name type="scientific">Catagonus wagneri</name>
    <name type="common">Chacoan peccary</name>
    <dbReference type="NCBI Taxonomy" id="51154"/>
    <lineage>
        <taxon>Eukaryota</taxon>
        <taxon>Metazoa</taxon>
        <taxon>Chordata</taxon>
        <taxon>Craniata</taxon>
        <taxon>Vertebrata</taxon>
        <taxon>Euteleostomi</taxon>
        <taxon>Mammalia</taxon>
        <taxon>Eutheria</taxon>
        <taxon>Laurasiatheria</taxon>
        <taxon>Artiodactyla</taxon>
        <taxon>Suina</taxon>
        <taxon>Tayassuidae</taxon>
        <taxon>Catagonus</taxon>
    </lineage>
</organism>
<keyword evidence="6" id="KW-1185">Reference proteome</keyword>
<feature type="compositionally biased region" description="Polar residues" evidence="3">
    <location>
        <begin position="39"/>
        <end position="57"/>
    </location>
</feature>
<dbReference type="InterPro" id="IPR051745">
    <property type="entry name" value="Intracell_Transport_Effector"/>
</dbReference>
<dbReference type="AlphaFoldDB" id="A0A8C3YR01"/>
<reference evidence="5" key="1">
    <citation type="submission" date="2025-08" db="UniProtKB">
        <authorList>
            <consortium name="Ensembl"/>
        </authorList>
    </citation>
    <scope>IDENTIFICATION</scope>
</reference>
<dbReference type="PANTHER" id="PTHR14555">
    <property type="entry name" value="MYELIN-ASSOCIATED OLIGODENDROCYTIC BASIC PROTEIN MOBP -RELATED"/>
    <property type="match status" value="1"/>
</dbReference>
<evidence type="ECO:0000256" key="1">
    <source>
        <dbReference type="ARBA" id="ARBA00022771"/>
    </source>
</evidence>
<feature type="compositionally biased region" description="Polar residues" evidence="3">
    <location>
        <begin position="405"/>
        <end position="426"/>
    </location>
</feature>